<accession>A0A1X7C3R2</accession>
<dbReference type="Proteomes" id="UP000192906">
    <property type="component" value="Unassembled WGS sequence"/>
</dbReference>
<protein>
    <submittedName>
        <fullName evidence="1">Uncharacterized protein</fullName>
    </submittedName>
</protein>
<reference evidence="2" key="1">
    <citation type="submission" date="2017-04" db="EMBL/GenBank/DDBJ databases">
        <authorList>
            <person name="Varghese N."/>
            <person name="Submissions S."/>
        </authorList>
    </citation>
    <scope>NUCLEOTIDE SEQUENCE [LARGE SCALE GENOMIC DNA]</scope>
    <source>
        <strain evidence="2">K3S</strain>
    </source>
</reference>
<proteinExistence type="predicted"/>
<sequence>MGYFDDAATGAKAGYNEIEGGAPFTAGGVSGSLAGILGRYAMSPIESLQTLGSSMQGVYDGKGYNPDEVTAALMDVGMLSSPASSALMPAGSLGMFGGKLGKVAKNAEFGPLDYWLPLDHPDRTANFEKWGRGAVVPGAGTGDLQSFFMSGTNKPLFDAFDVRFSGSNTGNADALDFAAWLSDHGMMSSSYANGMPRVQFEKMIRDGTVPERMFPRVIPGHVRAENPFVYDAGFKEYEKGLFDQIAAEARKPEYDALFVKNVRDGMYGNTDVGNVIAIKNPNQFKSIWNSGEYGETGNFMRGEIPALPSMFQEENPYTTPLKPEDLQYDEQYNPFGMI</sequence>
<dbReference type="EMBL" id="FWZU01000001">
    <property type="protein sequence ID" value="SME89416.1"/>
    <property type="molecule type" value="Genomic_DNA"/>
</dbReference>
<dbReference type="AlphaFoldDB" id="A0A1X7C3R2"/>
<evidence type="ECO:0000313" key="2">
    <source>
        <dbReference type="Proteomes" id="UP000192906"/>
    </source>
</evidence>
<dbReference type="RefSeq" id="WP_085097264.1">
    <property type="nucleotide sequence ID" value="NZ_FWZU01000001.1"/>
</dbReference>
<name>A0A1X7C3R2_9BACT</name>
<dbReference type="STRING" id="1519643.SAMN06295933_0297"/>
<gene>
    <name evidence="1" type="ORF">SAMN06295933_0297</name>
</gene>
<evidence type="ECO:0000313" key="1">
    <source>
        <dbReference type="EMBL" id="SME89416.1"/>
    </source>
</evidence>
<keyword evidence="2" id="KW-1185">Reference proteome</keyword>
<organism evidence="1 2">
    <name type="scientific">Desulfovibrio gilichinskyi</name>
    <dbReference type="NCBI Taxonomy" id="1519643"/>
    <lineage>
        <taxon>Bacteria</taxon>
        <taxon>Pseudomonadati</taxon>
        <taxon>Thermodesulfobacteriota</taxon>
        <taxon>Desulfovibrionia</taxon>
        <taxon>Desulfovibrionales</taxon>
        <taxon>Desulfovibrionaceae</taxon>
        <taxon>Desulfovibrio</taxon>
    </lineage>
</organism>